<evidence type="ECO:0000313" key="2">
    <source>
        <dbReference type="EMBL" id="BAH93061.1"/>
    </source>
</evidence>
<name>C7J302_ORYSJ</name>
<sequence length="81" mass="7810">MGRSIGEARGAEADPTMGSSDEARGAPTTRAAATQATGGGSGGPGSRRRRWVVKERGGRGGEVDLAAGSGVVGGAVVGRGS</sequence>
<reference evidence="2 3" key="1">
    <citation type="journal article" date="2005" name="Nature">
        <title>The map-based sequence of the rice genome.</title>
        <authorList>
            <consortium name="International rice genome sequencing project (IRGSP)"/>
            <person name="Matsumoto T."/>
            <person name="Wu J."/>
            <person name="Kanamori H."/>
            <person name="Katayose Y."/>
            <person name="Fujisawa M."/>
            <person name="Namiki N."/>
            <person name="Mizuno H."/>
            <person name="Yamamoto K."/>
            <person name="Antonio B.A."/>
            <person name="Baba T."/>
            <person name="Sakata K."/>
            <person name="Nagamura Y."/>
            <person name="Aoki H."/>
            <person name="Arikawa K."/>
            <person name="Arita K."/>
            <person name="Bito T."/>
            <person name="Chiden Y."/>
            <person name="Fujitsuka N."/>
            <person name="Fukunaka R."/>
            <person name="Hamada M."/>
            <person name="Harada C."/>
            <person name="Hayashi A."/>
            <person name="Hijishita S."/>
            <person name="Honda M."/>
            <person name="Hosokawa S."/>
            <person name="Ichikawa Y."/>
            <person name="Idonuma A."/>
            <person name="Iijima M."/>
            <person name="Ikeda M."/>
            <person name="Ikeno M."/>
            <person name="Ito K."/>
            <person name="Ito S."/>
            <person name="Ito T."/>
            <person name="Ito Y."/>
            <person name="Ito Y."/>
            <person name="Iwabuchi A."/>
            <person name="Kamiya K."/>
            <person name="Karasawa W."/>
            <person name="Kurita K."/>
            <person name="Katagiri S."/>
            <person name="Kikuta A."/>
            <person name="Kobayashi H."/>
            <person name="Kobayashi N."/>
            <person name="Machita K."/>
            <person name="Maehara T."/>
            <person name="Masukawa M."/>
            <person name="Mizubayashi T."/>
            <person name="Mukai Y."/>
            <person name="Nagasaki H."/>
            <person name="Nagata Y."/>
            <person name="Naito S."/>
            <person name="Nakashima M."/>
            <person name="Nakama Y."/>
            <person name="Nakamichi Y."/>
            <person name="Nakamura M."/>
            <person name="Meguro A."/>
            <person name="Negishi M."/>
            <person name="Ohta I."/>
            <person name="Ohta T."/>
            <person name="Okamoto M."/>
            <person name="Ono N."/>
            <person name="Saji S."/>
            <person name="Sakaguchi M."/>
            <person name="Sakai K."/>
            <person name="Shibata M."/>
            <person name="Shimokawa T."/>
            <person name="Song J."/>
            <person name="Takazaki Y."/>
            <person name="Terasawa K."/>
            <person name="Tsugane M."/>
            <person name="Tsuji K."/>
            <person name="Ueda S."/>
            <person name="Waki K."/>
            <person name="Yamagata H."/>
            <person name="Yamamoto M."/>
            <person name="Yamamoto S."/>
            <person name="Yamane H."/>
            <person name="Yoshiki S."/>
            <person name="Yoshihara R."/>
            <person name="Yukawa K."/>
            <person name="Zhong H."/>
            <person name="Yano M."/>
            <person name="Yuan Q."/>
            <person name="Ouyang S."/>
            <person name="Liu J."/>
            <person name="Jones K.M."/>
            <person name="Gansberger K."/>
            <person name="Moffat K."/>
            <person name="Hill J."/>
            <person name="Bera J."/>
            <person name="Fadrosh D."/>
            <person name="Jin S."/>
            <person name="Johri S."/>
            <person name="Kim M."/>
            <person name="Overton L."/>
            <person name="Reardon M."/>
            <person name="Tsitrin T."/>
            <person name="Vuong H."/>
            <person name="Weaver B."/>
            <person name="Ciecko A."/>
            <person name="Tallon L."/>
            <person name="Jackson J."/>
            <person name="Pai G."/>
            <person name="Aken S.V."/>
            <person name="Utterback T."/>
            <person name="Reidmuller S."/>
            <person name="Feldblyum T."/>
            <person name="Hsiao J."/>
            <person name="Zismann V."/>
            <person name="Iobst S."/>
            <person name="de Vazeille A.R."/>
            <person name="Buell C.R."/>
            <person name="Ying K."/>
            <person name="Li Y."/>
            <person name="Lu T."/>
            <person name="Huang Y."/>
            <person name="Zhao Q."/>
            <person name="Feng Q."/>
            <person name="Zhang L."/>
            <person name="Zhu J."/>
            <person name="Weng Q."/>
            <person name="Mu J."/>
            <person name="Lu Y."/>
            <person name="Fan D."/>
            <person name="Liu Y."/>
            <person name="Guan J."/>
            <person name="Zhang Y."/>
            <person name="Yu S."/>
            <person name="Liu X."/>
            <person name="Zhang Y."/>
            <person name="Hong G."/>
            <person name="Han B."/>
            <person name="Choisne N."/>
            <person name="Demange N."/>
            <person name="Orjeda G."/>
            <person name="Samain S."/>
            <person name="Cattolico L."/>
            <person name="Pelletier E."/>
            <person name="Couloux A."/>
            <person name="Segurens B."/>
            <person name="Wincker P."/>
            <person name="D'Hont A."/>
            <person name="Scarpelli C."/>
            <person name="Weissenbach J."/>
            <person name="Salanoubat M."/>
            <person name="Quetier F."/>
            <person name="Yu Y."/>
            <person name="Kim H.R."/>
            <person name="Rambo T."/>
            <person name="Currie J."/>
            <person name="Collura K."/>
            <person name="Luo M."/>
            <person name="Yang T."/>
            <person name="Ammiraju J.S.S."/>
            <person name="Engler F."/>
            <person name="Soderlund C."/>
            <person name="Wing R.A."/>
            <person name="Palmer L.E."/>
            <person name="de la Bastide M."/>
            <person name="Spiegel L."/>
            <person name="Nascimento L."/>
            <person name="Zutavern T."/>
            <person name="O'Shaughnessy A."/>
            <person name="Dike S."/>
            <person name="Dedhia N."/>
            <person name="Preston R."/>
            <person name="Balija V."/>
            <person name="McCombie W.R."/>
            <person name="Chow T."/>
            <person name="Chen H."/>
            <person name="Chung M."/>
            <person name="Chen C."/>
            <person name="Shaw J."/>
            <person name="Wu H."/>
            <person name="Hsiao K."/>
            <person name="Chao Y."/>
            <person name="Chu M."/>
            <person name="Cheng C."/>
            <person name="Hour A."/>
            <person name="Lee P."/>
            <person name="Lin S."/>
            <person name="Lin Y."/>
            <person name="Liou J."/>
            <person name="Liu S."/>
            <person name="Hsing Y."/>
            <person name="Raghuvanshi S."/>
            <person name="Mohanty A."/>
            <person name="Bharti A.K."/>
            <person name="Gaur A."/>
            <person name="Gupta V."/>
            <person name="Kumar D."/>
            <person name="Ravi V."/>
            <person name="Vij S."/>
            <person name="Kapur A."/>
            <person name="Khurana P."/>
            <person name="Khurana P."/>
            <person name="Khurana J.P."/>
            <person name="Tyagi A.K."/>
            <person name="Gaikwad K."/>
            <person name="Singh A."/>
            <person name="Dalal V."/>
            <person name="Srivastava S."/>
            <person name="Dixit A."/>
            <person name="Pal A.K."/>
            <person name="Ghazi I.A."/>
            <person name="Yadav M."/>
            <person name="Pandit A."/>
            <person name="Bhargava A."/>
            <person name="Sureshbabu K."/>
            <person name="Batra K."/>
            <person name="Sharma T.R."/>
            <person name="Mohapatra T."/>
            <person name="Singh N.K."/>
            <person name="Messing J."/>
            <person name="Nelson A.B."/>
            <person name="Fuks G."/>
            <person name="Kavchok S."/>
            <person name="Keizer G."/>
            <person name="Linton E."/>
            <person name="Llaca V."/>
            <person name="Song R."/>
            <person name="Tanyolac B."/>
            <person name="Young S."/>
            <person name="Ho-Il K."/>
            <person name="Hahn J.H."/>
            <person name="Sangsakoo G."/>
            <person name="Vanavichit A."/>
            <person name="de Mattos Luiz.A.T."/>
            <person name="Zimmer P.D."/>
            <person name="Malone G."/>
            <person name="Dellagostin O."/>
            <person name="de Oliveira A.C."/>
            <person name="Bevan M."/>
            <person name="Bancroft I."/>
            <person name="Minx P."/>
            <person name="Cordum H."/>
            <person name="Wilson R."/>
            <person name="Cheng Z."/>
            <person name="Jin W."/>
            <person name="Jiang J."/>
            <person name="Leong S.A."/>
            <person name="Iwama H."/>
            <person name="Gojobori T."/>
            <person name="Itoh T."/>
            <person name="Niimura Y."/>
            <person name="Fujii Y."/>
            <person name="Habara T."/>
            <person name="Sakai H."/>
            <person name="Sato Y."/>
            <person name="Wilson G."/>
            <person name="Kumar K."/>
            <person name="McCouch S."/>
            <person name="Juretic N."/>
            <person name="Hoen D."/>
            <person name="Wright S."/>
            <person name="Bruskiewich R."/>
            <person name="Bureau T."/>
            <person name="Miyao A."/>
            <person name="Hirochika H."/>
            <person name="Nishikawa T."/>
            <person name="Kadowaki K."/>
            <person name="Sugiura M."/>
            <person name="Burr B."/>
            <person name="Sasaki T."/>
        </authorList>
    </citation>
    <scope>NUCLEOTIDE SEQUENCE [LARGE SCALE GENOMIC DNA]</scope>
    <source>
        <strain evidence="3">cv. Nipponbare</strain>
    </source>
</reference>
<proteinExistence type="predicted"/>
<feature type="compositionally biased region" description="Low complexity" evidence="1">
    <location>
        <begin position="25"/>
        <end position="36"/>
    </location>
</feature>
<dbReference type="KEGG" id="dosa:Os05g0301800"/>
<evidence type="ECO:0000256" key="1">
    <source>
        <dbReference type="SAM" id="MobiDB-lite"/>
    </source>
</evidence>
<dbReference type="AlphaFoldDB" id="C7J302"/>
<organism evidence="2 3">
    <name type="scientific">Oryza sativa subsp. japonica</name>
    <name type="common">Rice</name>
    <dbReference type="NCBI Taxonomy" id="39947"/>
    <lineage>
        <taxon>Eukaryota</taxon>
        <taxon>Viridiplantae</taxon>
        <taxon>Streptophyta</taxon>
        <taxon>Embryophyta</taxon>
        <taxon>Tracheophyta</taxon>
        <taxon>Spermatophyta</taxon>
        <taxon>Magnoliopsida</taxon>
        <taxon>Liliopsida</taxon>
        <taxon>Poales</taxon>
        <taxon>Poaceae</taxon>
        <taxon>BOP clade</taxon>
        <taxon>Oryzoideae</taxon>
        <taxon>Oryzeae</taxon>
        <taxon>Oryzinae</taxon>
        <taxon>Oryza</taxon>
        <taxon>Oryza sativa</taxon>
    </lineage>
</organism>
<dbReference type="Proteomes" id="UP000000763">
    <property type="component" value="Chromosome 5"/>
</dbReference>
<protein>
    <submittedName>
        <fullName evidence="2">Os05g0301800 protein</fullName>
    </submittedName>
</protein>
<dbReference type="EMBL" id="AP008211">
    <property type="protein sequence ID" value="BAH93061.1"/>
    <property type="molecule type" value="Genomic_DNA"/>
</dbReference>
<accession>C7J302</accession>
<feature type="region of interest" description="Disordered" evidence="1">
    <location>
        <begin position="1"/>
        <end position="51"/>
    </location>
</feature>
<reference evidence="3" key="2">
    <citation type="journal article" date="2008" name="Nucleic Acids Res.">
        <title>The rice annotation project database (RAP-DB): 2008 update.</title>
        <authorList>
            <consortium name="The rice annotation project (RAP)"/>
        </authorList>
    </citation>
    <scope>GENOME REANNOTATION</scope>
    <source>
        <strain evidence="3">cv. Nipponbare</strain>
    </source>
</reference>
<gene>
    <name evidence="2" type="ordered locus">Os05g0301800</name>
</gene>
<evidence type="ECO:0000313" key="3">
    <source>
        <dbReference type="Proteomes" id="UP000000763"/>
    </source>
</evidence>